<reference evidence="2 3" key="1">
    <citation type="submission" date="2021-06" db="EMBL/GenBank/DDBJ databases">
        <authorList>
            <person name="Sun Q."/>
            <person name="Li D."/>
        </authorList>
    </citation>
    <scope>NUCLEOTIDE SEQUENCE [LARGE SCALE GENOMIC DNA]</scope>
    <source>
        <strain evidence="2 3">MSJd-7</strain>
    </source>
</reference>
<dbReference type="PANTHER" id="PTHR42924:SF3">
    <property type="entry name" value="POLYMERASE_HISTIDINOL PHOSPHATASE N-TERMINAL DOMAIN-CONTAINING PROTEIN"/>
    <property type="match status" value="1"/>
</dbReference>
<evidence type="ECO:0000259" key="1">
    <source>
        <dbReference type="SMART" id="SM00481"/>
    </source>
</evidence>
<dbReference type="InterPro" id="IPR003141">
    <property type="entry name" value="Pol/His_phosphatase_N"/>
</dbReference>
<accession>A0ABS6EU23</accession>
<sequence>MILSRADLHIHTLYSDGSDSTEQLLTTIRTNQITYFSVTDHDTIDGVLHMQSLDLTGLHFFPGVEFSCFTPYKKCHILGYCYDAACPTFQDVLLEGHDKRMQKLRLRLDYLKEKFGIVFSKQTQDSFYQMTSVGKPHLAKALIALGYGTTIQEVMDKYLTLRTPNDKVEAAKAIAAIRASGGTAVWAHPLGGEGERHLTPEEFTKQLDILLQCGLQGLECYYSRYNREEIDFLLQQARKHHLFISGGSDYHGVNKTISLCELNSFGAPVDSSQLSLLTYLRHQHAAPSKFPNGNRTVCAF</sequence>
<gene>
    <name evidence="2" type="ORF">KQI75_08360</name>
</gene>
<dbReference type="InterPro" id="IPR052018">
    <property type="entry name" value="PHP_domain"/>
</dbReference>
<organism evidence="2 3">
    <name type="scientific">Butyricicoccus intestinisimiae</name>
    <dbReference type="NCBI Taxonomy" id="2841509"/>
    <lineage>
        <taxon>Bacteria</taxon>
        <taxon>Bacillati</taxon>
        <taxon>Bacillota</taxon>
        <taxon>Clostridia</taxon>
        <taxon>Eubacteriales</taxon>
        <taxon>Butyricicoccaceae</taxon>
        <taxon>Butyricicoccus</taxon>
    </lineage>
</organism>
<dbReference type="RefSeq" id="WP_216470297.1">
    <property type="nucleotide sequence ID" value="NZ_JAHLQI010000004.1"/>
</dbReference>
<dbReference type="CDD" id="cd07438">
    <property type="entry name" value="PHP_HisPPase_AMP"/>
    <property type="match status" value="1"/>
</dbReference>
<dbReference type="SMART" id="SM00481">
    <property type="entry name" value="POLIIIAc"/>
    <property type="match status" value="1"/>
</dbReference>
<feature type="domain" description="Polymerase/histidinol phosphatase N-terminal" evidence="1">
    <location>
        <begin position="6"/>
        <end position="70"/>
    </location>
</feature>
<comment type="caution">
    <text evidence="2">The sequence shown here is derived from an EMBL/GenBank/DDBJ whole genome shotgun (WGS) entry which is preliminary data.</text>
</comment>
<dbReference type="EMBL" id="JAHLQI010000004">
    <property type="protein sequence ID" value="MBU5490631.1"/>
    <property type="molecule type" value="Genomic_DNA"/>
</dbReference>
<dbReference type="Proteomes" id="UP000783588">
    <property type="component" value="Unassembled WGS sequence"/>
</dbReference>
<name>A0ABS6EU23_9FIRM</name>
<dbReference type="PANTHER" id="PTHR42924">
    <property type="entry name" value="EXONUCLEASE"/>
    <property type="match status" value="1"/>
</dbReference>
<evidence type="ECO:0000313" key="2">
    <source>
        <dbReference type="EMBL" id="MBU5490631.1"/>
    </source>
</evidence>
<evidence type="ECO:0000313" key="3">
    <source>
        <dbReference type="Proteomes" id="UP000783588"/>
    </source>
</evidence>
<keyword evidence="3" id="KW-1185">Reference proteome</keyword>
<proteinExistence type="predicted"/>
<protein>
    <submittedName>
        <fullName evidence="2">PHP domain-containing protein</fullName>
    </submittedName>
</protein>